<reference evidence="2" key="1">
    <citation type="journal article" date="2005" name="Nature">
        <title>The map-based sequence of the rice genome.</title>
        <authorList>
            <consortium name="International rice genome sequencing project (IRGSP)"/>
            <person name="Matsumoto T."/>
            <person name="Wu J."/>
            <person name="Kanamori H."/>
            <person name="Katayose Y."/>
            <person name="Fujisawa M."/>
            <person name="Namiki N."/>
            <person name="Mizuno H."/>
            <person name="Yamamoto K."/>
            <person name="Antonio B.A."/>
            <person name="Baba T."/>
            <person name="Sakata K."/>
            <person name="Nagamura Y."/>
            <person name="Aoki H."/>
            <person name="Arikawa K."/>
            <person name="Arita K."/>
            <person name="Bito T."/>
            <person name="Chiden Y."/>
            <person name="Fujitsuka N."/>
            <person name="Fukunaka R."/>
            <person name="Hamada M."/>
            <person name="Harada C."/>
            <person name="Hayashi A."/>
            <person name="Hijishita S."/>
            <person name="Honda M."/>
            <person name="Hosokawa S."/>
            <person name="Ichikawa Y."/>
            <person name="Idonuma A."/>
            <person name="Iijima M."/>
            <person name="Ikeda M."/>
            <person name="Ikeno M."/>
            <person name="Ito K."/>
            <person name="Ito S."/>
            <person name="Ito T."/>
            <person name="Ito Y."/>
            <person name="Ito Y."/>
            <person name="Iwabuchi A."/>
            <person name="Kamiya K."/>
            <person name="Karasawa W."/>
            <person name="Kurita K."/>
            <person name="Katagiri S."/>
            <person name="Kikuta A."/>
            <person name="Kobayashi H."/>
            <person name="Kobayashi N."/>
            <person name="Machita K."/>
            <person name="Maehara T."/>
            <person name="Masukawa M."/>
            <person name="Mizubayashi T."/>
            <person name="Mukai Y."/>
            <person name="Nagasaki H."/>
            <person name="Nagata Y."/>
            <person name="Naito S."/>
            <person name="Nakashima M."/>
            <person name="Nakama Y."/>
            <person name="Nakamichi Y."/>
            <person name="Nakamura M."/>
            <person name="Meguro A."/>
            <person name="Negishi M."/>
            <person name="Ohta I."/>
            <person name="Ohta T."/>
            <person name="Okamoto M."/>
            <person name="Ono N."/>
            <person name="Saji S."/>
            <person name="Sakaguchi M."/>
            <person name="Sakai K."/>
            <person name="Shibata M."/>
            <person name="Shimokawa T."/>
            <person name="Song J."/>
            <person name="Takazaki Y."/>
            <person name="Terasawa K."/>
            <person name="Tsugane M."/>
            <person name="Tsuji K."/>
            <person name="Ueda S."/>
            <person name="Waki K."/>
            <person name="Yamagata H."/>
            <person name="Yamamoto M."/>
            <person name="Yamamoto S."/>
            <person name="Yamane H."/>
            <person name="Yoshiki S."/>
            <person name="Yoshihara R."/>
            <person name="Yukawa K."/>
            <person name="Zhong H."/>
            <person name="Yano M."/>
            <person name="Yuan Q."/>
            <person name="Ouyang S."/>
            <person name="Liu J."/>
            <person name="Jones K.M."/>
            <person name="Gansberger K."/>
            <person name="Moffat K."/>
            <person name="Hill J."/>
            <person name="Bera J."/>
            <person name="Fadrosh D."/>
            <person name="Jin S."/>
            <person name="Johri S."/>
            <person name="Kim M."/>
            <person name="Overton L."/>
            <person name="Reardon M."/>
            <person name="Tsitrin T."/>
            <person name="Vuong H."/>
            <person name="Weaver B."/>
            <person name="Ciecko A."/>
            <person name="Tallon L."/>
            <person name="Jackson J."/>
            <person name="Pai G."/>
            <person name="Aken S.V."/>
            <person name="Utterback T."/>
            <person name="Reidmuller S."/>
            <person name="Feldblyum T."/>
            <person name="Hsiao J."/>
            <person name="Zismann V."/>
            <person name="Iobst S."/>
            <person name="de Vazeille A.R."/>
            <person name="Buell C.R."/>
            <person name="Ying K."/>
            <person name="Li Y."/>
            <person name="Lu T."/>
            <person name="Huang Y."/>
            <person name="Zhao Q."/>
            <person name="Feng Q."/>
            <person name="Zhang L."/>
            <person name="Zhu J."/>
            <person name="Weng Q."/>
            <person name="Mu J."/>
            <person name="Lu Y."/>
            <person name="Fan D."/>
            <person name="Liu Y."/>
            <person name="Guan J."/>
            <person name="Zhang Y."/>
            <person name="Yu S."/>
            <person name="Liu X."/>
            <person name="Zhang Y."/>
            <person name="Hong G."/>
            <person name="Han B."/>
            <person name="Choisne N."/>
            <person name="Demange N."/>
            <person name="Orjeda G."/>
            <person name="Samain S."/>
            <person name="Cattolico L."/>
            <person name="Pelletier E."/>
            <person name="Couloux A."/>
            <person name="Segurens B."/>
            <person name="Wincker P."/>
            <person name="D'Hont A."/>
            <person name="Scarpelli C."/>
            <person name="Weissenbach J."/>
            <person name="Salanoubat M."/>
            <person name="Quetier F."/>
            <person name="Yu Y."/>
            <person name="Kim H.R."/>
            <person name="Rambo T."/>
            <person name="Currie J."/>
            <person name="Collura K."/>
            <person name="Luo M."/>
            <person name="Yang T."/>
            <person name="Ammiraju J.S.S."/>
            <person name="Engler F."/>
            <person name="Soderlund C."/>
            <person name="Wing R.A."/>
            <person name="Palmer L.E."/>
            <person name="de la Bastide M."/>
            <person name="Spiegel L."/>
            <person name="Nascimento L."/>
            <person name="Zutavern T."/>
            <person name="O'Shaughnessy A."/>
            <person name="Dike S."/>
            <person name="Dedhia N."/>
            <person name="Preston R."/>
            <person name="Balija V."/>
            <person name="McCombie W.R."/>
            <person name="Chow T."/>
            <person name="Chen H."/>
            <person name="Chung M."/>
            <person name="Chen C."/>
            <person name="Shaw J."/>
            <person name="Wu H."/>
            <person name="Hsiao K."/>
            <person name="Chao Y."/>
            <person name="Chu M."/>
            <person name="Cheng C."/>
            <person name="Hour A."/>
            <person name="Lee P."/>
            <person name="Lin S."/>
            <person name="Lin Y."/>
            <person name="Liou J."/>
            <person name="Liu S."/>
            <person name="Hsing Y."/>
            <person name="Raghuvanshi S."/>
            <person name="Mohanty A."/>
            <person name="Bharti A.K."/>
            <person name="Gaur A."/>
            <person name="Gupta V."/>
            <person name="Kumar D."/>
            <person name="Ravi V."/>
            <person name="Vij S."/>
            <person name="Kapur A."/>
            <person name="Khurana P."/>
            <person name="Khurana P."/>
            <person name="Khurana J.P."/>
            <person name="Tyagi A.K."/>
            <person name="Gaikwad K."/>
            <person name="Singh A."/>
            <person name="Dalal V."/>
            <person name="Srivastava S."/>
            <person name="Dixit A."/>
            <person name="Pal A.K."/>
            <person name="Ghazi I.A."/>
            <person name="Yadav M."/>
            <person name="Pandit A."/>
            <person name="Bhargava A."/>
            <person name="Sureshbabu K."/>
            <person name="Batra K."/>
            <person name="Sharma T.R."/>
            <person name="Mohapatra T."/>
            <person name="Singh N.K."/>
            <person name="Messing J."/>
            <person name="Nelson A.B."/>
            <person name="Fuks G."/>
            <person name="Kavchok S."/>
            <person name="Keizer G."/>
            <person name="Linton E."/>
            <person name="Llaca V."/>
            <person name="Song R."/>
            <person name="Tanyolac B."/>
            <person name="Young S."/>
            <person name="Ho-Il K."/>
            <person name="Hahn J.H."/>
            <person name="Sangsakoo G."/>
            <person name="Vanavichit A."/>
            <person name="de Mattos Luiz.A.T."/>
            <person name="Zimmer P.D."/>
            <person name="Malone G."/>
            <person name="Dellagostin O."/>
            <person name="de Oliveira A.C."/>
            <person name="Bevan M."/>
            <person name="Bancroft I."/>
            <person name="Minx P."/>
            <person name="Cordum H."/>
            <person name="Wilson R."/>
            <person name="Cheng Z."/>
            <person name="Jin W."/>
            <person name="Jiang J."/>
            <person name="Leong S.A."/>
            <person name="Iwama H."/>
            <person name="Gojobori T."/>
            <person name="Itoh T."/>
            <person name="Niimura Y."/>
            <person name="Fujii Y."/>
            <person name="Habara T."/>
            <person name="Sakai H."/>
            <person name="Sato Y."/>
            <person name="Wilson G."/>
            <person name="Kumar K."/>
            <person name="McCouch S."/>
            <person name="Juretic N."/>
            <person name="Hoen D."/>
            <person name="Wright S."/>
            <person name="Bruskiewich R."/>
            <person name="Bureau T."/>
            <person name="Miyao A."/>
            <person name="Hirochika H."/>
            <person name="Nishikawa T."/>
            <person name="Kadowaki K."/>
            <person name="Sugiura M."/>
            <person name="Burr B."/>
            <person name="Sasaki T."/>
        </authorList>
    </citation>
    <scope>NUCLEOTIDE SEQUENCE [LARGE SCALE GENOMIC DNA]</scope>
    <source>
        <strain evidence="2">cv. Nipponbare</strain>
    </source>
</reference>
<protein>
    <submittedName>
        <fullName evidence="1">Os08g0233600 protein</fullName>
    </submittedName>
</protein>
<dbReference type="EMBL" id="AP014964">
    <property type="protein sequence ID" value="BAT04442.1"/>
    <property type="molecule type" value="Genomic_DNA"/>
</dbReference>
<feature type="non-terminal residue" evidence="1">
    <location>
        <position position="41"/>
    </location>
</feature>
<proteinExistence type="predicted"/>
<organism evidence="1 2">
    <name type="scientific">Oryza sativa subsp. japonica</name>
    <name type="common">Rice</name>
    <dbReference type="NCBI Taxonomy" id="39947"/>
    <lineage>
        <taxon>Eukaryota</taxon>
        <taxon>Viridiplantae</taxon>
        <taxon>Streptophyta</taxon>
        <taxon>Embryophyta</taxon>
        <taxon>Tracheophyta</taxon>
        <taxon>Spermatophyta</taxon>
        <taxon>Magnoliopsida</taxon>
        <taxon>Liliopsida</taxon>
        <taxon>Poales</taxon>
        <taxon>Poaceae</taxon>
        <taxon>BOP clade</taxon>
        <taxon>Oryzoideae</taxon>
        <taxon>Oryzeae</taxon>
        <taxon>Oryzinae</taxon>
        <taxon>Oryza</taxon>
        <taxon>Oryza sativa</taxon>
    </lineage>
</organism>
<reference evidence="1 2" key="3">
    <citation type="journal article" date="2013" name="Rice">
        <title>Improvement of the Oryza sativa Nipponbare reference genome using next generation sequence and optical map data.</title>
        <authorList>
            <person name="Kawahara Y."/>
            <person name="de la Bastide M."/>
            <person name="Hamilton J.P."/>
            <person name="Kanamori H."/>
            <person name="McCombie W.R."/>
            <person name="Ouyang S."/>
            <person name="Schwartz D.C."/>
            <person name="Tanaka T."/>
            <person name="Wu J."/>
            <person name="Zhou S."/>
            <person name="Childs K.L."/>
            <person name="Davidson R.M."/>
            <person name="Lin H."/>
            <person name="Quesada-Ocampo L."/>
            <person name="Vaillancourt B."/>
            <person name="Sakai H."/>
            <person name="Lee S.S."/>
            <person name="Kim J."/>
            <person name="Numa H."/>
            <person name="Itoh T."/>
            <person name="Buell C.R."/>
            <person name="Matsumoto T."/>
        </authorList>
    </citation>
    <scope>NUCLEOTIDE SEQUENCE [LARGE SCALE GENOMIC DNA]</scope>
    <source>
        <strain evidence="2">cv. Nipponbare</strain>
    </source>
</reference>
<evidence type="ECO:0000313" key="1">
    <source>
        <dbReference type="EMBL" id="BAT04442.1"/>
    </source>
</evidence>
<dbReference type="Gramene" id="Os08t0233600-01">
    <property type="protein sequence ID" value="Os08t0233600-01"/>
    <property type="gene ID" value="Os08g0233600"/>
</dbReference>
<reference evidence="1 2" key="2">
    <citation type="journal article" date="2013" name="Plant Cell Physiol.">
        <title>Rice Annotation Project Database (RAP-DB): an integrative and interactive database for rice genomics.</title>
        <authorList>
            <person name="Sakai H."/>
            <person name="Lee S.S."/>
            <person name="Tanaka T."/>
            <person name="Numa H."/>
            <person name="Kim J."/>
            <person name="Kawahara Y."/>
            <person name="Wakimoto H."/>
            <person name="Yang C.C."/>
            <person name="Iwamoto M."/>
            <person name="Abe T."/>
            <person name="Yamada Y."/>
            <person name="Muto A."/>
            <person name="Inokuchi H."/>
            <person name="Ikemura T."/>
            <person name="Matsumoto T."/>
            <person name="Sasaki T."/>
            <person name="Itoh T."/>
        </authorList>
    </citation>
    <scope>NUCLEOTIDE SEQUENCE [LARGE SCALE GENOMIC DNA]</scope>
    <source>
        <strain evidence="2">cv. Nipponbare</strain>
    </source>
</reference>
<dbReference type="Proteomes" id="UP000059680">
    <property type="component" value="Chromosome 8"/>
</dbReference>
<accession>A0A0N7KPH6</accession>
<dbReference type="InParanoid" id="A0A0N7KPH6"/>
<evidence type="ECO:0000313" key="2">
    <source>
        <dbReference type="Proteomes" id="UP000059680"/>
    </source>
</evidence>
<dbReference type="PaxDb" id="39947-A0A0N7KPH6"/>
<dbReference type="AlphaFoldDB" id="A0A0N7KPH6"/>
<keyword evidence="2" id="KW-1185">Reference proteome</keyword>
<name>A0A0N7KPH6_ORYSJ</name>
<gene>
    <name evidence="1" type="ordered locus">Os08g0233600</name>
    <name evidence="1" type="ORF">OSNPB_080233600</name>
</gene>
<sequence>FIPLRAKAHCLILLYPAALPLEPTKGGMPLAEADSIPKLIV</sequence>